<accession>A0ABW5A129</accession>
<evidence type="ECO:0000256" key="6">
    <source>
        <dbReference type="SAM" id="Phobius"/>
    </source>
</evidence>
<organism evidence="7 8">
    <name type="scientific">Tumebacillus lipolyticus</name>
    <dbReference type="NCBI Taxonomy" id="1280370"/>
    <lineage>
        <taxon>Bacteria</taxon>
        <taxon>Bacillati</taxon>
        <taxon>Bacillota</taxon>
        <taxon>Bacilli</taxon>
        <taxon>Bacillales</taxon>
        <taxon>Alicyclobacillaceae</taxon>
        <taxon>Tumebacillus</taxon>
    </lineage>
</organism>
<evidence type="ECO:0000256" key="3">
    <source>
        <dbReference type="ARBA" id="ARBA00022692"/>
    </source>
</evidence>
<keyword evidence="4 6" id="KW-1133">Transmembrane helix</keyword>
<feature type="transmembrane region" description="Helical" evidence="6">
    <location>
        <begin position="12"/>
        <end position="41"/>
    </location>
</feature>
<keyword evidence="3 6" id="KW-0812">Transmembrane</keyword>
<evidence type="ECO:0000313" key="8">
    <source>
        <dbReference type="Proteomes" id="UP001597343"/>
    </source>
</evidence>
<reference evidence="8" key="1">
    <citation type="journal article" date="2019" name="Int. J. Syst. Evol. Microbiol.">
        <title>The Global Catalogue of Microorganisms (GCM) 10K type strain sequencing project: providing services to taxonomists for standard genome sequencing and annotation.</title>
        <authorList>
            <consortium name="The Broad Institute Genomics Platform"/>
            <consortium name="The Broad Institute Genome Sequencing Center for Infectious Disease"/>
            <person name="Wu L."/>
            <person name="Ma J."/>
        </authorList>
    </citation>
    <scope>NUCLEOTIDE SEQUENCE [LARGE SCALE GENOMIC DNA]</scope>
    <source>
        <strain evidence="8">CGMCC 1.13574</strain>
    </source>
</reference>
<evidence type="ECO:0000313" key="7">
    <source>
        <dbReference type="EMBL" id="MFD2171555.1"/>
    </source>
</evidence>
<proteinExistence type="inferred from homology"/>
<dbReference type="InterPro" id="IPR014227">
    <property type="entry name" value="YtvI-like"/>
</dbReference>
<dbReference type="EMBL" id="JBHUIO010000011">
    <property type="protein sequence ID" value="MFD2171555.1"/>
    <property type="molecule type" value="Genomic_DNA"/>
</dbReference>
<name>A0ABW5A129_9BACL</name>
<keyword evidence="8" id="KW-1185">Reference proteome</keyword>
<gene>
    <name evidence="7" type="primary">ytvI</name>
    <name evidence="7" type="ORF">ACFSOY_16460</name>
</gene>
<comment type="caution">
    <text evidence="7">The sequence shown here is derived from an EMBL/GenBank/DDBJ whole genome shotgun (WGS) entry which is preliminary data.</text>
</comment>
<dbReference type="NCBIfam" id="TIGR02872">
    <property type="entry name" value="spore_ytvI"/>
    <property type="match status" value="1"/>
</dbReference>
<evidence type="ECO:0000256" key="4">
    <source>
        <dbReference type="ARBA" id="ARBA00022989"/>
    </source>
</evidence>
<protein>
    <submittedName>
        <fullName evidence="7">Sporulation integral membrane protein YtvI</fullName>
    </submittedName>
</protein>
<feature type="transmembrane region" description="Helical" evidence="6">
    <location>
        <begin position="154"/>
        <end position="180"/>
    </location>
</feature>
<dbReference type="Proteomes" id="UP001597343">
    <property type="component" value="Unassembled WGS sequence"/>
</dbReference>
<feature type="transmembrane region" description="Helical" evidence="6">
    <location>
        <begin position="201"/>
        <end position="227"/>
    </location>
</feature>
<sequence>MNPYLKALWILLLIAAGYFILPHSFPILAALITAVVLEPLVKLLQRLFKMKRIYAVIVSFTSFLLLFGGLLFFITTRIVIEVVELSRWLPGFVLNLADPMREWANNIQAYFSSLPPGSVQNLQSTLTKTIDSLNDLTLYLLNGLVGLIGSLPNLMVIAVVYIMALFLFSLDLPALVRSFLDLFEEKTQAKVRLVLNNLNRAIIGFLQAQVLISFLTYDLVLVGLWILGVKYALAIALIIVIVDVLPVFGTGIVIVPWALYAFATGNSSLAIGLLVLYLVILIFRRIIEPKILGNSLGISALATLISMYLGFMVLGFIGLIVGPTLIILYQALRDAGFFKIHIRL</sequence>
<keyword evidence="5 6" id="KW-0472">Membrane</keyword>
<feature type="transmembrane region" description="Helical" evidence="6">
    <location>
        <begin position="269"/>
        <end position="287"/>
    </location>
</feature>
<evidence type="ECO:0000256" key="2">
    <source>
        <dbReference type="ARBA" id="ARBA00009773"/>
    </source>
</evidence>
<feature type="transmembrane region" description="Helical" evidence="6">
    <location>
        <begin position="53"/>
        <end position="80"/>
    </location>
</feature>
<evidence type="ECO:0000256" key="5">
    <source>
        <dbReference type="ARBA" id="ARBA00023136"/>
    </source>
</evidence>
<evidence type="ECO:0000256" key="1">
    <source>
        <dbReference type="ARBA" id="ARBA00004141"/>
    </source>
</evidence>
<feature type="transmembrane region" description="Helical" evidence="6">
    <location>
        <begin position="307"/>
        <end position="329"/>
    </location>
</feature>
<dbReference type="Pfam" id="PF01594">
    <property type="entry name" value="AI-2E_transport"/>
    <property type="match status" value="1"/>
</dbReference>
<comment type="similarity">
    <text evidence="2">Belongs to the autoinducer-2 exporter (AI-2E) (TC 2.A.86) family.</text>
</comment>
<dbReference type="PANTHER" id="PTHR21716">
    <property type="entry name" value="TRANSMEMBRANE PROTEIN"/>
    <property type="match status" value="1"/>
</dbReference>
<dbReference type="PANTHER" id="PTHR21716:SF68">
    <property type="entry name" value="TRANSPORT PROTEIN YTVI-RELATED"/>
    <property type="match status" value="1"/>
</dbReference>
<feature type="transmembrane region" description="Helical" evidence="6">
    <location>
        <begin position="233"/>
        <end position="262"/>
    </location>
</feature>
<comment type="subcellular location">
    <subcellularLocation>
        <location evidence="1">Membrane</location>
        <topology evidence="1">Multi-pass membrane protein</topology>
    </subcellularLocation>
</comment>
<dbReference type="RefSeq" id="WP_386048472.1">
    <property type="nucleotide sequence ID" value="NZ_JBHUIO010000011.1"/>
</dbReference>
<dbReference type="InterPro" id="IPR002549">
    <property type="entry name" value="AI-2E-like"/>
</dbReference>